<evidence type="ECO:0000313" key="3">
    <source>
        <dbReference type="Proteomes" id="UP000602510"/>
    </source>
</evidence>
<gene>
    <name evidence="2" type="ORF">GN244_ATG08981</name>
</gene>
<organism evidence="2 3">
    <name type="scientific">Phytophthora infestans</name>
    <name type="common">Potato late blight agent</name>
    <name type="synonym">Botrytis infestans</name>
    <dbReference type="NCBI Taxonomy" id="4787"/>
    <lineage>
        <taxon>Eukaryota</taxon>
        <taxon>Sar</taxon>
        <taxon>Stramenopiles</taxon>
        <taxon>Oomycota</taxon>
        <taxon>Peronosporomycetes</taxon>
        <taxon>Peronosporales</taxon>
        <taxon>Peronosporaceae</taxon>
        <taxon>Phytophthora</taxon>
    </lineage>
</organism>
<proteinExistence type="predicted"/>
<reference evidence="2" key="1">
    <citation type="submission" date="2020-04" db="EMBL/GenBank/DDBJ databases">
        <title>Hybrid Assembly of Korean Phytophthora infestans isolates.</title>
        <authorList>
            <person name="Prokchorchik M."/>
            <person name="Lee Y."/>
            <person name="Seo J."/>
            <person name="Cho J.-H."/>
            <person name="Park Y.-E."/>
            <person name="Jang D.-C."/>
            <person name="Im J.-S."/>
            <person name="Choi J.-G."/>
            <person name="Park H.-J."/>
            <person name="Lee G.-B."/>
            <person name="Lee Y.-G."/>
            <person name="Hong S.-Y."/>
            <person name="Cho K."/>
            <person name="Sohn K.H."/>
        </authorList>
    </citation>
    <scope>NUCLEOTIDE SEQUENCE</scope>
    <source>
        <strain evidence="2">KR_1_A1</strain>
    </source>
</reference>
<evidence type="ECO:0000313" key="2">
    <source>
        <dbReference type="EMBL" id="KAF4038991.1"/>
    </source>
</evidence>
<dbReference type="Proteomes" id="UP000602510">
    <property type="component" value="Unassembled WGS sequence"/>
</dbReference>
<comment type="caution">
    <text evidence="2">The sequence shown here is derived from an EMBL/GenBank/DDBJ whole genome shotgun (WGS) entry which is preliminary data.</text>
</comment>
<name>A0A833WVE0_PHYIN</name>
<keyword evidence="3" id="KW-1185">Reference proteome</keyword>
<dbReference type="EMBL" id="WSZM01000184">
    <property type="protein sequence ID" value="KAF4038991.1"/>
    <property type="molecule type" value="Genomic_DNA"/>
</dbReference>
<sequence>MPMNGSKAETSSSSDESEGEEQPGAQLGGQCQVPVQARRGRGDRGQAVGGGPAQPTRQSTRTRRANTRLSGYQLLA</sequence>
<evidence type="ECO:0000256" key="1">
    <source>
        <dbReference type="SAM" id="MobiDB-lite"/>
    </source>
</evidence>
<dbReference type="AlphaFoldDB" id="A0A833WVE0"/>
<feature type="region of interest" description="Disordered" evidence="1">
    <location>
        <begin position="1"/>
        <end position="76"/>
    </location>
</feature>
<accession>A0A833WVE0</accession>
<protein>
    <submittedName>
        <fullName evidence="2">Uncharacterized protein</fullName>
    </submittedName>
</protein>